<sequence>MNLNFPPAVSSAAATPLGQQQAEIDHGLHETNNQDRRADAQQKTARAAGIGQTEKDAEVGDRDGDGRQSWERPSAAEHDKSPEDETCQESSHEAPLTPPPDPDDAKGTQLDLFG</sequence>
<dbReference type="Proteomes" id="UP000317648">
    <property type="component" value="Chromosome"/>
</dbReference>
<dbReference type="KEGG" id="lcre:Pla8534_09900"/>
<feature type="compositionally biased region" description="Basic and acidic residues" evidence="1">
    <location>
        <begin position="23"/>
        <end position="40"/>
    </location>
</feature>
<dbReference type="OrthoDB" id="290832at2"/>
<name>A0A518DN12_9BACT</name>
<evidence type="ECO:0000313" key="2">
    <source>
        <dbReference type="EMBL" id="QDU93211.1"/>
    </source>
</evidence>
<dbReference type="RefSeq" id="WP_145049817.1">
    <property type="nucleotide sequence ID" value="NZ_CP036433.1"/>
</dbReference>
<dbReference type="EMBL" id="CP036433">
    <property type="protein sequence ID" value="QDU93211.1"/>
    <property type="molecule type" value="Genomic_DNA"/>
</dbReference>
<feature type="compositionally biased region" description="Basic and acidic residues" evidence="1">
    <location>
        <begin position="53"/>
        <end position="83"/>
    </location>
</feature>
<accession>A0A518DN12</accession>
<protein>
    <submittedName>
        <fullName evidence="2">Uncharacterized protein</fullName>
    </submittedName>
</protein>
<evidence type="ECO:0000313" key="3">
    <source>
        <dbReference type="Proteomes" id="UP000317648"/>
    </source>
</evidence>
<organism evidence="2 3">
    <name type="scientific">Lignipirellula cremea</name>
    <dbReference type="NCBI Taxonomy" id="2528010"/>
    <lineage>
        <taxon>Bacteria</taxon>
        <taxon>Pseudomonadati</taxon>
        <taxon>Planctomycetota</taxon>
        <taxon>Planctomycetia</taxon>
        <taxon>Pirellulales</taxon>
        <taxon>Pirellulaceae</taxon>
        <taxon>Lignipirellula</taxon>
    </lineage>
</organism>
<feature type="region of interest" description="Disordered" evidence="1">
    <location>
        <begin position="1"/>
        <end position="114"/>
    </location>
</feature>
<reference evidence="2 3" key="1">
    <citation type="submission" date="2019-02" db="EMBL/GenBank/DDBJ databases">
        <title>Deep-cultivation of Planctomycetes and their phenomic and genomic characterization uncovers novel biology.</title>
        <authorList>
            <person name="Wiegand S."/>
            <person name="Jogler M."/>
            <person name="Boedeker C."/>
            <person name="Pinto D."/>
            <person name="Vollmers J."/>
            <person name="Rivas-Marin E."/>
            <person name="Kohn T."/>
            <person name="Peeters S.H."/>
            <person name="Heuer A."/>
            <person name="Rast P."/>
            <person name="Oberbeckmann S."/>
            <person name="Bunk B."/>
            <person name="Jeske O."/>
            <person name="Meyerdierks A."/>
            <person name="Storesund J.E."/>
            <person name="Kallscheuer N."/>
            <person name="Luecker S."/>
            <person name="Lage O.M."/>
            <person name="Pohl T."/>
            <person name="Merkel B.J."/>
            <person name="Hornburger P."/>
            <person name="Mueller R.-W."/>
            <person name="Bruemmer F."/>
            <person name="Labrenz M."/>
            <person name="Spormann A.M."/>
            <person name="Op den Camp H."/>
            <person name="Overmann J."/>
            <person name="Amann R."/>
            <person name="Jetten M.S.M."/>
            <person name="Mascher T."/>
            <person name="Medema M.H."/>
            <person name="Devos D.P."/>
            <person name="Kaster A.-K."/>
            <person name="Ovreas L."/>
            <person name="Rohde M."/>
            <person name="Galperin M.Y."/>
            <person name="Jogler C."/>
        </authorList>
    </citation>
    <scope>NUCLEOTIDE SEQUENCE [LARGE SCALE GENOMIC DNA]</scope>
    <source>
        <strain evidence="2 3">Pla85_3_4</strain>
    </source>
</reference>
<gene>
    <name evidence="2" type="ORF">Pla8534_09900</name>
</gene>
<evidence type="ECO:0000256" key="1">
    <source>
        <dbReference type="SAM" id="MobiDB-lite"/>
    </source>
</evidence>
<keyword evidence="3" id="KW-1185">Reference proteome</keyword>
<proteinExistence type="predicted"/>
<dbReference type="AlphaFoldDB" id="A0A518DN12"/>